<keyword evidence="2" id="KW-0049">Antioxidant</keyword>
<evidence type="ECO:0000313" key="5">
    <source>
        <dbReference type="EMBL" id="CAA9494171.1"/>
    </source>
</evidence>
<evidence type="ECO:0000259" key="4">
    <source>
        <dbReference type="PROSITE" id="PS51352"/>
    </source>
</evidence>
<name>A0A6J4SB48_9ACTN</name>
<reference evidence="5" key="1">
    <citation type="submission" date="2020-02" db="EMBL/GenBank/DDBJ databases">
        <authorList>
            <person name="Meier V. D."/>
        </authorList>
    </citation>
    <scope>NUCLEOTIDE SEQUENCE</scope>
    <source>
        <strain evidence="5">AVDCRST_MAG53</strain>
    </source>
</reference>
<dbReference type="AlphaFoldDB" id="A0A6J4SB48"/>
<dbReference type="PANTHER" id="PTHR43110:SF1">
    <property type="entry name" value="THIOL PEROXIDASE"/>
    <property type="match status" value="1"/>
</dbReference>
<protein>
    <recommendedName>
        <fullName evidence="4">Thioredoxin domain-containing protein</fullName>
    </recommendedName>
</protein>
<dbReference type="InterPro" id="IPR013766">
    <property type="entry name" value="Thioredoxin_domain"/>
</dbReference>
<proteinExistence type="predicted"/>
<dbReference type="PANTHER" id="PTHR43110">
    <property type="entry name" value="THIOL PEROXIDASE"/>
    <property type="match status" value="1"/>
</dbReference>
<gene>
    <name evidence="5" type="ORF">AVDCRST_MAG53-1700</name>
</gene>
<sequence>MSDIIAPGTQVPDFALTTAEGERFTAADLRGKTTVLVFYPSAFSPVCTDQMQVYEEALPELAAQGATLYGVSTDHPDSQQAFKEKLGISIGQLSDFEPKGETARKFGAYFEPAGNTDRALVIVGPDGVVTWSHLAANPGELPGVNLIFDGLAATAA</sequence>
<dbReference type="InterPro" id="IPR000866">
    <property type="entry name" value="AhpC/TSA"/>
</dbReference>
<dbReference type="Gene3D" id="3.40.30.10">
    <property type="entry name" value="Glutaredoxin"/>
    <property type="match status" value="1"/>
</dbReference>
<dbReference type="InterPro" id="IPR050455">
    <property type="entry name" value="Tpx_Peroxidase_subfamily"/>
</dbReference>
<accession>A0A6J4SB48</accession>
<keyword evidence="1" id="KW-0575">Peroxidase</keyword>
<dbReference type="InterPro" id="IPR036249">
    <property type="entry name" value="Thioredoxin-like_sf"/>
</dbReference>
<evidence type="ECO:0000256" key="3">
    <source>
        <dbReference type="ARBA" id="ARBA00023284"/>
    </source>
</evidence>
<dbReference type="PROSITE" id="PS51352">
    <property type="entry name" value="THIOREDOXIN_2"/>
    <property type="match status" value="1"/>
</dbReference>
<keyword evidence="3" id="KW-0676">Redox-active center</keyword>
<organism evidence="5">
    <name type="scientific">uncultured Solirubrobacteraceae bacterium</name>
    <dbReference type="NCBI Taxonomy" id="1162706"/>
    <lineage>
        <taxon>Bacteria</taxon>
        <taxon>Bacillati</taxon>
        <taxon>Actinomycetota</taxon>
        <taxon>Thermoleophilia</taxon>
        <taxon>Solirubrobacterales</taxon>
        <taxon>Solirubrobacteraceae</taxon>
        <taxon>environmental samples</taxon>
    </lineage>
</organism>
<feature type="domain" description="Thioredoxin" evidence="4">
    <location>
        <begin position="5"/>
        <end position="156"/>
    </location>
</feature>
<dbReference type="EMBL" id="CADCVR010000052">
    <property type="protein sequence ID" value="CAA9494171.1"/>
    <property type="molecule type" value="Genomic_DNA"/>
</dbReference>
<evidence type="ECO:0000256" key="1">
    <source>
        <dbReference type="ARBA" id="ARBA00022559"/>
    </source>
</evidence>
<dbReference type="GO" id="GO:0004601">
    <property type="term" value="F:peroxidase activity"/>
    <property type="evidence" value="ECO:0007669"/>
    <property type="project" value="UniProtKB-KW"/>
</dbReference>
<evidence type="ECO:0000256" key="2">
    <source>
        <dbReference type="ARBA" id="ARBA00022862"/>
    </source>
</evidence>
<dbReference type="SUPFAM" id="SSF52833">
    <property type="entry name" value="Thioredoxin-like"/>
    <property type="match status" value="1"/>
</dbReference>
<dbReference type="Pfam" id="PF00578">
    <property type="entry name" value="AhpC-TSA"/>
    <property type="match status" value="1"/>
</dbReference>
<keyword evidence="1" id="KW-0560">Oxidoreductase</keyword>